<accession>A0ABR8JWF0</accession>
<keyword evidence="2" id="KW-1185">Reference proteome</keyword>
<name>A0ABR8JWF0_9BACT</name>
<organism evidence="1 2">
    <name type="scientific">Hymenobacter armeniacus</name>
    <dbReference type="NCBI Taxonomy" id="2771358"/>
    <lineage>
        <taxon>Bacteria</taxon>
        <taxon>Pseudomonadati</taxon>
        <taxon>Bacteroidota</taxon>
        <taxon>Cytophagia</taxon>
        <taxon>Cytophagales</taxon>
        <taxon>Hymenobacteraceae</taxon>
        <taxon>Hymenobacter</taxon>
    </lineage>
</organism>
<protein>
    <submittedName>
        <fullName evidence="1">DUF3108 domain-containing protein</fullName>
    </submittedName>
</protein>
<gene>
    <name evidence="1" type="ORF">IC234_12290</name>
</gene>
<sequence length="282" mass="31997">MAVIVTSTYSVMNRRWLIFTPVILFLLASAQLALGPGDAVRNVPQSSFGRGEVIKYTVHYGLINGGEATVETGGSLERINDRPCYKATVSGKTTGSFDFFLRIRDQWRAYIDTTSILPIRAQREIAEKNYRKKETVEFDHLRDVAEVTDHTHNNARSTVKVANNTLELVSGFYYLRTLNFERMKVGDVVRVPGYFDGDNFMLEVVFKGREVVETKAGDVRAFKLVPKMPNNKLFRGENAISVYFSDDRNKIPVLFQAEMFVGTVKVDMVRYQGLKSRLNLVN</sequence>
<proteinExistence type="predicted"/>
<dbReference type="Proteomes" id="UP000606003">
    <property type="component" value="Unassembled WGS sequence"/>
</dbReference>
<comment type="caution">
    <text evidence="1">The sequence shown here is derived from an EMBL/GenBank/DDBJ whole genome shotgun (WGS) entry which is preliminary data.</text>
</comment>
<dbReference type="InterPro" id="IPR021457">
    <property type="entry name" value="DUF3108"/>
</dbReference>
<reference evidence="1 2" key="1">
    <citation type="submission" date="2020-09" db="EMBL/GenBank/DDBJ databases">
        <authorList>
            <person name="Kim M.K."/>
        </authorList>
    </citation>
    <scope>NUCLEOTIDE SEQUENCE [LARGE SCALE GENOMIC DNA]</scope>
    <source>
        <strain evidence="1 2">BT189</strain>
    </source>
</reference>
<dbReference type="Pfam" id="PF11306">
    <property type="entry name" value="DUF3108"/>
    <property type="match status" value="1"/>
</dbReference>
<evidence type="ECO:0000313" key="1">
    <source>
        <dbReference type="EMBL" id="MBD2722905.1"/>
    </source>
</evidence>
<evidence type="ECO:0000313" key="2">
    <source>
        <dbReference type="Proteomes" id="UP000606003"/>
    </source>
</evidence>
<dbReference type="EMBL" id="JACXAC010000004">
    <property type="protein sequence ID" value="MBD2722905.1"/>
    <property type="molecule type" value="Genomic_DNA"/>
</dbReference>